<gene>
    <name evidence="1" type="ORF">N5D63_10415</name>
</gene>
<proteinExistence type="predicted"/>
<organism evidence="1 2">
    <name type="scientific">Comamonas thiooxydans</name>
    <dbReference type="NCBI Taxonomy" id="363952"/>
    <lineage>
        <taxon>Bacteria</taxon>
        <taxon>Pseudomonadati</taxon>
        <taxon>Pseudomonadota</taxon>
        <taxon>Betaproteobacteria</taxon>
        <taxon>Burkholderiales</taxon>
        <taxon>Comamonadaceae</taxon>
        <taxon>Comamonas</taxon>
    </lineage>
</organism>
<protein>
    <submittedName>
        <fullName evidence="1">Uncharacterized protein</fullName>
    </submittedName>
</protein>
<dbReference type="EMBL" id="JAOCEK010000006">
    <property type="protein sequence ID" value="MDH1334555.1"/>
    <property type="molecule type" value="Genomic_DNA"/>
</dbReference>
<evidence type="ECO:0000313" key="1">
    <source>
        <dbReference type="EMBL" id="MDH1334555.1"/>
    </source>
</evidence>
<dbReference type="Proteomes" id="UP001161065">
    <property type="component" value="Unassembled WGS sequence"/>
</dbReference>
<name>A0AA42PZU7_9BURK</name>
<evidence type="ECO:0000313" key="2">
    <source>
        <dbReference type="Proteomes" id="UP001161065"/>
    </source>
</evidence>
<sequence length="357" mass="41307">MRKFSRERNQKALINTKTNASRVDFEIKDEPKTMLTIEDKLELRNIANKIQEESLAFQGTADCLKNKLHAIWKTAIEFIVKIEREYTHKLLESLIQIDAFYAGEKNPRIREFALSLEESEIKKLNDIRARYYFLTLRDIYRIGHIYDAFYEGNNGFTSPFNEDFKECFFVDENFKSGKFINLMVQEFFSLSINAYELSKVCGIRVGGTLSKDVRDYRSDDASKKQKALKYLEIIKSSNGLTSEAKEAAEELEDIFDPYGEEVLIDRIKEIIPKLSPKSNCKSALSIINDNEKLFDDILDEYKEVLGSPIVKNGRRLTYEKNLDKPGLAILINKHKLFSQIKAQIKKSSETDRLNKAS</sequence>
<dbReference type="AlphaFoldDB" id="A0AA42PZU7"/>
<reference evidence="1" key="1">
    <citation type="submission" date="2022-09" db="EMBL/GenBank/DDBJ databases">
        <title>Intensive care unit water sources are persistently colonized with multi-drug resistant bacteria and are the site of extensive horizontal gene transfer of antibiotic resistance genes.</title>
        <authorList>
            <person name="Diorio-Toth L."/>
        </authorList>
    </citation>
    <scope>NUCLEOTIDE SEQUENCE</scope>
    <source>
        <strain evidence="1">GD03832</strain>
    </source>
</reference>
<comment type="caution">
    <text evidence="1">The sequence shown here is derived from an EMBL/GenBank/DDBJ whole genome shotgun (WGS) entry which is preliminary data.</text>
</comment>
<dbReference type="RefSeq" id="WP_280008135.1">
    <property type="nucleotide sequence ID" value="NZ_JAOCEK010000006.1"/>
</dbReference>
<accession>A0AA42PZU7</accession>